<dbReference type="GO" id="GO:0042597">
    <property type="term" value="C:periplasmic space"/>
    <property type="evidence" value="ECO:0007669"/>
    <property type="project" value="InterPro"/>
</dbReference>
<feature type="domain" description="Methylamine/Aralkylamine dehydrogenase light chain C-terminal" evidence="1">
    <location>
        <begin position="70"/>
        <end position="176"/>
    </location>
</feature>
<protein>
    <submittedName>
        <fullName evidence="2">Aralkylamine dehydrogenase light chain</fullName>
        <ecNumber evidence="2">1.4.9.2</ecNumber>
    </submittedName>
</protein>
<evidence type="ECO:0000259" key="1">
    <source>
        <dbReference type="Pfam" id="PF02975"/>
    </source>
</evidence>
<gene>
    <name evidence="2" type="primary">aauA</name>
    <name evidence="2" type="ORF">DEVEQU_01063</name>
</gene>
<proteinExistence type="predicted"/>
<reference evidence="2 3" key="1">
    <citation type="submission" date="2018-12" db="EMBL/GenBank/DDBJ databases">
        <authorList>
            <person name="Criscuolo A."/>
        </authorList>
    </citation>
    <scope>NUCLEOTIDE SEQUENCE [LARGE SCALE GENOMIC DNA]</scope>
    <source>
        <strain evidence="2">ACIP1116281</strain>
    </source>
</reference>
<dbReference type="RefSeq" id="WP_126149524.1">
    <property type="nucleotide sequence ID" value="NZ_JBHTMH010000001.1"/>
</dbReference>
<accession>A0A3S4DP49</accession>
<dbReference type="InterPro" id="IPR013504">
    <property type="entry name" value="MADH/AADH_Ltc_C_dom"/>
</dbReference>
<keyword evidence="2" id="KW-0560">Oxidoreductase</keyword>
<evidence type="ECO:0000313" key="3">
    <source>
        <dbReference type="Proteomes" id="UP000268844"/>
    </source>
</evidence>
<keyword evidence="3" id="KW-1185">Reference proteome</keyword>
<dbReference type="EC" id="1.4.9.2" evidence="2"/>
<dbReference type="Gene3D" id="2.60.30.10">
    <property type="entry name" value="Methylamine/Aralkylamine dehydrogenase light chain"/>
    <property type="match status" value="1"/>
</dbReference>
<dbReference type="GO" id="GO:0030059">
    <property type="term" value="F:aralkylamine dehydrogenase (azurin) activity"/>
    <property type="evidence" value="ECO:0007669"/>
    <property type="project" value="UniProtKB-EC"/>
</dbReference>
<sequence length="179" mass="19310">MAKLMERLFTWMDDAAESRTRDIAHRAGRRSFLQKAGWALVGGAVLPMLPYDNSNGVAYARGLGEPDELPEDCEYWRYCSLHGSLCSQCGGSVTQCPPGTQPSKVAWVGTCRNPNDDKDYLVSYNDCCGKGGGCGDGCSRQEGDRPGYLMGLASESSWCQANDNKGIHCTVAIVVGLAE</sequence>
<dbReference type="Proteomes" id="UP000268844">
    <property type="component" value="Unassembled WGS sequence"/>
</dbReference>
<organism evidence="2 3">
    <name type="scientific">Devosia equisanguinis</name>
    <dbReference type="NCBI Taxonomy" id="2490941"/>
    <lineage>
        <taxon>Bacteria</taxon>
        <taxon>Pseudomonadati</taxon>
        <taxon>Pseudomonadota</taxon>
        <taxon>Alphaproteobacteria</taxon>
        <taxon>Hyphomicrobiales</taxon>
        <taxon>Devosiaceae</taxon>
        <taxon>Devosia</taxon>
    </lineage>
</organism>
<dbReference type="AlphaFoldDB" id="A0A3S4DP49"/>
<evidence type="ECO:0000313" key="2">
    <source>
        <dbReference type="EMBL" id="VDS03934.1"/>
    </source>
</evidence>
<dbReference type="Pfam" id="PF02975">
    <property type="entry name" value="Me-amine-dh_L"/>
    <property type="match status" value="1"/>
</dbReference>
<dbReference type="SUPFAM" id="SSF57561">
    <property type="entry name" value="Methylamine dehydrogenase, L chain"/>
    <property type="match status" value="1"/>
</dbReference>
<dbReference type="InterPro" id="IPR036560">
    <property type="entry name" value="MADH/AADH_L_sf"/>
</dbReference>
<name>A0A3S4DP49_9HYPH</name>
<dbReference type="OrthoDB" id="7628766at2"/>
<dbReference type="GO" id="GO:0009308">
    <property type="term" value="P:amine metabolic process"/>
    <property type="evidence" value="ECO:0007669"/>
    <property type="project" value="InterPro"/>
</dbReference>
<dbReference type="EMBL" id="UZWD01000017">
    <property type="protein sequence ID" value="VDS03934.1"/>
    <property type="molecule type" value="Genomic_DNA"/>
</dbReference>